<feature type="region of interest" description="Disordered" evidence="1">
    <location>
        <begin position="120"/>
        <end position="162"/>
    </location>
</feature>
<reference evidence="2 3" key="1">
    <citation type="submission" date="2017-12" db="EMBL/GenBank/DDBJ databases">
        <title>Sequencing the genomes of 1000 Actinobacteria strains.</title>
        <authorList>
            <person name="Klenk H.-P."/>
        </authorList>
    </citation>
    <scope>NUCLEOTIDE SEQUENCE [LARGE SCALE GENOMIC DNA]</scope>
    <source>
        <strain evidence="2 3">DSM 45165</strain>
    </source>
</reference>
<name>A0A2N3WBX2_9PSEU</name>
<dbReference type="EMBL" id="PJMY01000003">
    <property type="protein sequence ID" value="PKV91381.1"/>
    <property type="molecule type" value="Genomic_DNA"/>
</dbReference>
<dbReference type="Proteomes" id="UP000233750">
    <property type="component" value="Unassembled WGS sequence"/>
</dbReference>
<gene>
    <name evidence="2" type="ORF">ATK30_2150</name>
</gene>
<keyword evidence="3" id="KW-1185">Reference proteome</keyword>
<comment type="caution">
    <text evidence="2">The sequence shown here is derived from an EMBL/GenBank/DDBJ whole genome shotgun (WGS) entry which is preliminary data.</text>
</comment>
<dbReference type="AlphaFoldDB" id="A0A2N3WBX2"/>
<evidence type="ECO:0000313" key="3">
    <source>
        <dbReference type="Proteomes" id="UP000233750"/>
    </source>
</evidence>
<proteinExistence type="predicted"/>
<accession>A0A2N3WBX2</accession>
<evidence type="ECO:0000256" key="1">
    <source>
        <dbReference type="SAM" id="MobiDB-lite"/>
    </source>
</evidence>
<protein>
    <submittedName>
        <fullName evidence="2">Uncharacterized protein</fullName>
    </submittedName>
</protein>
<evidence type="ECO:0000313" key="2">
    <source>
        <dbReference type="EMBL" id="PKV91381.1"/>
    </source>
</evidence>
<organism evidence="2 3">
    <name type="scientific">Amycolatopsis echigonensis</name>
    <dbReference type="NCBI Taxonomy" id="2576905"/>
    <lineage>
        <taxon>Bacteria</taxon>
        <taxon>Bacillati</taxon>
        <taxon>Actinomycetota</taxon>
        <taxon>Actinomycetes</taxon>
        <taxon>Pseudonocardiales</taxon>
        <taxon>Pseudonocardiaceae</taxon>
        <taxon>Amycolatopsis</taxon>
    </lineage>
</organism>
<sequence length="341" mass="37466">MKHWASCERAGSQRCACKMCMGAKHGWTGAVALAKDNTPHRRDDLRDAADERWRAAWVGHRPENRRISYPKKSAAIISVVADIVDWLAADYEIHGRSTDSRRSSGERAAEHVETAGPDDLAAQSAASGQSSLQASALGDTAARPPAAKESSRVAAGPGEPPRLSLVDQVEELGNALTNVVLRDIERAHHGPIPDTTKVALADHFWCDLLAQLAHVLSEGVTTVERLTGKVPELVTQLVLESRREADRLPLEEFVVRTAVNSLWKHLTVLMPFGWLVLVKRMVPIVRVLAVLMCKAPERHEAVVRYCVDPLAGQLREETKRRLLKVLGNWLTGLEGHDDEAA</sequence>
<feature type="compositionally biased region" description="Low complexity" evidence="1">
    <location>
        <begin position="120"/>
        <end position="138"/>
    </location>
</feature>